<keyword evidence="5 6" id="KW-0472">Membrane</keyword>
<dbReference type="KEGG" id="glz:GLAREA_09299"/>
<dbReference type="PANTHER" id="PTHR45649">
    <property type="entry name" value="AMINO-ACID PERMEASE BAT1"/>
    <property type="match status" value="1"/>
</dbReference>
<dbReference type="OrthoDB" id="3257095at2759"/>
<organism evidence="7 8">
    <name type="scientific">Glarea lozoyensis (strain ATCC 20868 / MF5171)</name>
    <dbReference type="NCBI Taxonomy" id="1116229"/>
    <lineage>
        <taxon>Eukaryota</taxon>
        <taxon>Fungi</taxon>
        <taxon>Dikarya</taxon>
        <taxon>Ascomycota</taxon>
        <taxon>Pezizomycotina</taxon>
        <taxon>Leotiomycetes</taxon>
        <taxon>Helotiales</taxon>
        <taxon>Helotiaceae</taxon>
        <taxon>Glarea</taxon>
    </lineage>
</organism>
<feature type="transmembrane region" description="Helical" evidence="6">
    <location>
        <begin position="401"/>
        <end position="422"/>
    </location>
</feature>
<dbReference type="PIRSF" id="PIRSF006060">
    <property type="entry name" value="AA_transporter"/>
    <property type="match status" value="1"/>
</dbReference>
<feature type="transmembrane region" description="Helical" evidence="6">
    <location>
        <begin position="274"/>
        <end position="299"/>
    </location>
</feature>
<feature type="transmembrane region" description="Helical" evidence="6">
    <location>
        <begin position="493"/>
        <end position="511"/>
    </location>
</feature>
<dbReference type="GO" id="GO:0016020">
    <property type="term" value="C:membrane"/>
    <property type="evidence" value="ECO:0007669"/>
    <property type="project" value="UniProtKB-SubCell"/>
</dbReference>
<reference evidence="7 8" key="1">
    <citation type="journal article" date="2013" name="BMC Genomics">
        <title>Genomics-driven discovery of the pneumocandin biosynthetic gene cluster in the fungus Glarea lozoyensis.</title>
        <authorList>
            <person name="Chen L."/>
            <person name="Yue Q."/>
            <person name="Zhang X."/>
            <person name="Xiang M."/>
            <person name="Wang C."/>
            <person name="Li S."/>
            <person name="Che Y."/>
            <person name="Ortiz-Lopez F.J."/>
            <person name="Bills G.F."/>
            <person name="Liu X."/>
            <person name="An Z."/>
        </authorList>
    </citation>
    <scope>NUCLEOTIDE SEQUENCE [LARGE SCALE GENOMIC DNA]</scope>
    <source>
        <strain evidence="8">ATCC 20868 / MF5171</strain>
    </source>
</reference>
<dbReference type="Gene3D" id="1.20.1740.10">
    <property type="entry name" value="Amino acid/polyamine transporter I"/>
    <property type="match status" value="1"/>
</dbReference>
<evidence type="ECO:0000256" key="2">
    <source>
        <dbReference type="ARBA" id="ARBA00022448"/>
    </source>
</evidence>
<feature type="transmembrane region" description="Helical" evidence="6">
    <location>
        <begin position="319"/>
        <end position="345"/>
    </location>
</feature>
<dbReference type="RefSeq" id="XP_008076451.1">
    <property type="nucleotide sequence ID" value="XM_008078260.1"/>
</dbReference>
<feature type="transmembrane region" description="Helical" evidence="6">
    <location>
        <begin position="119"/>
        <end position="151"/>
    </location>
</feature>
<dbReference type="eggNOG" id="KOG1289">
    <property type="taxonomic scope" value="Eukaryota"/>
</dbReference>
<proteinExistence type="predicted"/>
<keyword evidence="4 6" id="KW-1133">Transmembrane helix</keyword>
<name>S3DYX1_GLAL2</name>
<feature type="transmembrane region" description="Helical" evidence="6">
    <location>
        <begin position="74"/>
        <end position="98"/>
    </location>
</feature>
<evidence type="ECO:0000256" key="6">
    <source>
        <dbReference type="SAM" id="Phobius"/>
    </source>
</evidence>
<evidence type="ECO:0000256" key="3">
    <source>
        <dbReference type="ARBA" id="ARBA00022692"/>
    </source>
</evidence>
<accession>S3DYX1</accession>
<dbReference type="OMA" id="LIPMTYM"/>
<evidence type="ECO:0000256" key="4">
    <source>
        <dbReference type="ARBA" id="ARBA00022989"/>
    </source>
</evidence>
<dbReference type="PANTHER" id="PTHR45649:SF1">
    <property type="entry name" value="TRANSPORTER, PUTATIVE (EUROFUNG)-RELATED"/>
    <property type="match status" value="1"/>
</dbReference>
<sequence>MSSSEDVTNANRGEKSDIDREDAILSHLGKKPVLKRNFGFMSMLGFSCTIMCTWEGVLLLFLVSFANGGYAGSIYGFLIVWFGNLAVFSTMGELASMAPTAGGQYHWVSMLAPTSCQKFLSYLVGWINVTAWQANVSAGGFLAGGLIQALIALNSPSHVPQPWQTLLLFYICVFFAVCINAFARRALPAIEALILVIHVLGFFAILIPLVYLSPVKTDAKDVFTVFLNEGGFGTKGLAFMVGLVGPVYSFLGADSAVHMSEEIQNASTNVPRTMILSITINGILGLSMLLATLFCLGNVEEVVKFPFPFMAIFQGAAGTLGGTAMSSLVVILLICALIAFVATASRMTWSFARDKGMPGWKQLSKVNATSGVPLISIALTTGIALLLALIILGSALAFNDVLSLTVSSLYLSYLIGNSLLLWRRLRGSIGPFNPNSTSLTNVGGSHQLTWGAWRIPEPWGTVINAVGCLYMIVILFFSFWPTAMSPGVKGMNYSSLMLGAVMIIASVYYFVRAKKTYRGPVIERI</sequence>
<evidence type="ECO:0000313" key="7">
    <source>
        <dbReference type="EMBL" id="EPE37136.1"/>
    </source>
</evidence>
<feature type="transmembrane region" description="Helical" evidence="6">
    <location>
        <begin position="232"/>
        <end position="253"/>
    </location>
</feature>
<comment type="subcellular location">
    <subcellularLocation>
        <location evidence="1">Membrane</location>
        <topology evidence="1">Multi-pass membrane protein</topology>
    </subcellularLocation>
</comment>
<evidence type="ECO:0000256" key="1">
    <source>
        <dbReference type="ARBA" id="ARBA00004141"/>
    </source>
</evidence>
<feature type="transmembrane region" description="Helical" evidence="6">
    <location>
        <begin position="190"/>
        <end position="212"/>
    </location>
</feature>
<dbReference type="AlphaFoldDB" id="S3DYX1"/>
<protein>
    <submittedName>
        <fullName evidence="7">Choline transport protein</fullName>
    </submittedName>
</protein>
<feature type="transmembrane region" description="Helical" evidence="6">
    <location>
        <begin position="163"/>
        <end position="183"/>
    </location>
</feature>
<dbReference type="EMBL" id="KE145352">
    <property type="protein sequence ID" value="EPE37136.1"/>
    <property type="molecule type" value="Genomic_DNA"/>
</dbReference>
<feature type="transmembrane region" description="Helical" evidence="6">
    <location>
        <begin position="462"/>
        <end position="481"/>
    </location>
</feature>
<dbReference type="Pfam" id="PF13520">
    <property type="entry name" value="AA_permease_2"/>
    <property type="match status" value="1"/>
</dbReference>
<evidence type="ECO:0000256" key="5">
    <source>
        <dbReference type="ARBA" id="ARBA00023136"/>
    </source>
</evidence>
<feature type="transmembrane region" description="Helical" evidence="6">
    <location>
        <begin position="366"/>
        <end position="395"/>
    </location>
</feature>
<dbReference type="Proteomes" id="UP000016922">
    <property type="component" value="Unassembled WGS sequence"/>
</dbReference>
<keyword evidence="8" id="KW-1185">Reference proteome</keyword>
<keyword evidence="2" id="KW-0813">Transport</keyword>
<gene>
    <name evidence="7" type="ORF">GLAREA_09299</name>
</gene>
<dbReference type="InterPro" id="IPR002293">
    <property type="entry name" value="AA/rel_permease1"/>
</dbReference>
<feature type="transmembrane region" description="Helical" evidence="6">
    <location>
        <begin position="38"/>
        <end position="62"/>
    </location>
</feature>
<dbReference type="HOGENOM" id="CLU_004495_6_1_1"/>
<evidence type="ECO:0000313" key="8">
    <source>
        <dbReference type="Proteomes" id="UP000016922"/>
    </source>
</evidence>
<dbReference type="GO" id="GO:0022857">
    <property type="term" value="F:transmembrane transporter activity"/>
    <property type="evidence" value="ECO:0007669"/>
    <property type="project" value="InterPro"/>
</dbReference>
<keyword evidence="3 6" id="KW-0812">Transmembrane</keyword>
<dbReference type="GeneID" id="19468347"/>